<protein>
    <recommendedName>
        <fullName evidence="3">DDE Tnp4 domain-containing protein</fullName>
    </recommendedName>
</protein>
<dbReference type="Pfam" id="PF13359">
    <property type="entry name" value="DDE_Tnp_4"/>
    <property type="match status" value="1"/>
</dbReference>
<feature type="domain" description="DDE Tnp4" evidence="3">
    <location>
        <begin position="96"/>
        <end position="234"/>
    </location>
</feature>
<keyword evidence="2" id="KW-0479">Metal-binding</keyword>
<evidence type="ECO:0000256" key="1">
    <source>
        <dbReference type="ARBA" id="ARBA00001968"/>
    </source>
</evidence>
<dbReference type="GO" id="GO:0046872">
    <property type="term" value="F:metal ion binding"/>
    <property type="evidence" value="ECO:0007669"/>
    <property type="project" value="UniProtKB-KW"/>
</dbReference>
<comment type="caution">
    <text evidence="4">The sequence shown here is derived from an EMBL/GenBank/DDBJ whole genome shotgun (WGS) entry which is preliminary data.</text>
</comment>
<dbReference type="AlphaFoldDB" id="A0A0W8CJ78"/>
<gene>
    <name evidence="4" type="ORF">AM587_10000940</name>
</gene>
<dbReference type="STRING" id="4790.A0A0W8CJ78"/>
<evidence type="ECO:0000313" key="5">
    <source>
        <dbReference type="Proteomes" id="UP000052943"/>
    </source>
</evidence>
<proteinExistence type="predicted"/>
<reference evidence="4 5" key="1">
    <citation type="submission" date="2015-11" db="EMBL/GenBank/DDBJ databases">
        <title>Genomes and virulence difference between two physiological races of Phytophthora nicotianae.</title>
        <authorList>
            <person name="Liu H."/>
            <person name="Ma X."/>
            <person name="Yu H."/>
            <person name="Fang D."/>
            <person name="Li Y."/>
            <person name="Wang X."/>
            <person name="Wang W."/>
            <person name="Dong Y."/>
            <person name="Xiao B."/>
        </authorList>
    </citation>
    <scope>NUCLEOTIDE SEQUENCE [LARGE SCALE GENOMIC DNA]</scope>
    <source>
        <strain evidence="5">race 0</strain>
    </source>
</reference>
<name>A0A0W8CJ78_PHYNI</name>
<dbReference type="Proteomes" id="UP000052943">
    <property type="component" value="Unassembled WGS sequence"/>
</dbReference>
<evidence type="ECO:0000256" key="2">
    <source>
        <dbReference type="ARBA" id="ARBA00022723"/>
    </source>
</evidence>
<comment type="cofactor">
    <cofactor evidence="1">
        <name>a divalent metal cation</name>
        <dbReference type="ChEBI" id="CHEBI:60240"/>
    </cofactor>
</comment>
<dbReference type="InterPro" id="IPR027806">
    <property type="entry name" value="HARBI1_dom"/>
</dbReference>
<accession>A0A0W8CJ78</accession>
<sequence>MDSNSSSSEDDLAAMAVLARATGESRSSRFDFALPRSDPPGRRGFALGKTILQHSSRISASLTLSRPSNAITSQHLKRYAFSYGVWHTLRVYATLKIYSGRKHALKYQSVLARDGLIIHLSGPFPGTRHDAFIFKQSGLLDMAEAYLSCGEKHFVIYGDPAYAQNNHIVAPFKGVVLSDDEKEFNKRMSSVRVIVEWGFGKIARYWAFVDFHKNQKLLLQRVGKMYTVGGLLTNVHTCCYGSQTPKYFKLDLQALSSIYAVDSYKYRQQSKSIVICLTSQPT</sequence>
<dbReference type="EMBL" id="LNFO01002989">
    <property type="protein sequence ID" value="KUF84106.1"/>
    <property type="molecule type" value="Genomic_DNA"/>
</dbReference>
<evidence type="ECO:0000313" key="4">
    <source>
        <dbReference type="EMBL" id="KUF84106.1"/>
    </source>
</evidence>
<organism evidence="4 5">
    <name type="scientific">Phytophthora nicotianae</name>
    <name type="common">Potato buckeye rot agent</name>
    <name type="synonym">Phytophthora parasitica</name>
    <dbReference type="NCBI Taxonomy" id="4792"/>
    <lineage>
        <taxon>Eukaryota</taxon>
        <taxon>Sar</taxon>
        <taxon>Stramenopiles</taxon>
        <taxon>Oomycota</taxon>
        <taxon>Peronosporomycetes</taxon>
        <taxon>Peronosporales</taxon>
        <taxon>Peronosporaceae</taxon>
        <taxon>Phytophthora</taxon>
    </lineage>
</organism>
<evidence type="ECO:0000259" key="3">
    <source>
        <dbReference type="Pfam" id="PF13359"/>
    </source>
</evidence>
<dbReference type="OrthoDB" id="164661at2759"/>